<dbReference type="AlphaFoldDB" id="A0A4R8DG25"/>
<feature type="chain" id="PRO_5020724155" description="Carboxypeptidase-like protein" evidence="1">
    <location>
        <begin position="22"/>
        <end position="262"/>
    </location>
</feature>
<comment type="caution">
    <text evidence="2">The sequence shown here is derived from an EMBL/GenBank/DDBJ whole genome shotgun (WGS) entry which is preliminary data.</text>
</comment>
<name>A0A4R8DG25_9BACT</name>
<dbReference type="InterPro" id="IPR008969">
    <property type="entry name" value="CarboxyPept-like_regulatory"/>
</dbReference>
<accession>A0A4R8DG25</accession>
<feature type="signal peptide" evidence="1">
    <location>
        <begin position="1"/>
        <end position="21"/>
    </location>
</feature>
<evidence type="ECO:0000256" key="1">
    <source>
        <dbReference type="SAM" id="SignalP"/>
    </source>
</evidence>
<evidence type="ECO:0008006" key="4">
    <source>
        <dbReference type="Google" id="ProtNLM"/>
    </source>
</evidence>
<keyword evidence="1" id="KW-0732">Signal</keyword>
<protein>
    <recommendedName>
        <fullName evidence="4">Carboxypeptidase-like protein</fullName>
    </recommendedName>
</protein>
<reference evidence="2 3" key="1">
    <citation type="submission" date="2019-03" db="EMBL/GenBank/DDBJ databases">
        <title>Genomic Encyclopedia of Type Strains, Phase IV (KMG-IV): sequencing the most valuable type-strain genomes for metagenomic binning, comparative biology and taxonomic classification.</title>
        <authorList>
            <person name="Goeker M."/>
        </authorList>
    </citation>
    <scope>NUCLEOTIDE SEQUENCE [LARGE SCALE GENOMIC DNA]</scope>
    <source>
        <strain evidence="2 3">DSM 100059</strain>
    </source>
</reference>
<sequence>MINKLSLLFLLTISLSRASFAQSNEVYRLYGYVVDGATLQPLAGATVKDQLSNTEAVTDEHGYYTLKLPAPGRTETLKAHLLVSKDEYKNLDDIFSATLSEEGQKNGWGAQLQFLGLAGHGGNKYSFSNSSELTPSQEEDFQREGSPSRAEAFEKFLKEATGNGSTFLKNAFEAAPDQIYFVINGKAYVSYSRYPNVAYMSFDTTAHLLVNGKTEMTGDEVNRRYKRSQISGRESRYMNADKAEKQFGIHRDLLVIYFETQL</sequence>
<keyword evidence="3" id="KW-1185">Reference proteome</keyword>
<gene>
    <name evidence="2" type="ORF">EDB95_3878</name>
</gene>
<dbReference type="SUPFAM" id="SSF49464">
    <property type="entry name" value="Carboxypeptidase regulatory domain-like"/>
    <property type="match status" value="1"/>
</dbReference>
<organism evidence="2 3">
    <name type="scientific">Dinghuibacter silviterrae</name>
    <dbReference type="NCBI Taxonomy" id="1539049"/>
    <lineage>
        <taxon>Bacteria</taxon>
        <taxon>Pseudomonadati</taxon>
        <taxon>Bacteroidota</taxon>
        <taxon>Chitinophagia</taxon>
        <taxon>Chitinophagales</taxon>
        <taxon>Chitinophagaceae</taxon>
        <taxon>Dinghuibacter</taxon>
    </lineage>
</organism>
<proteinExistence type="predicted"/>
<dbReference type="EMBL" id="SODV01000002">
    <property type="protein sequence ID" value="TDW96056.1"/>
    <property type="molecule type" value="Genomic_DNA"/>
</dbReference>
<dbReference type="RefSeq" id="WP_133995985.1">
    <property type="nucleotide sequence ID" value="NZ_SODV01000002.1"/>
</dbReference>
<dbReference type="Proteomes" id="UP000294498">
    <property type="component" value="Unassembled WGS sequence"/>
</dbReference>
<evidence type="ECO:0000313" key="2">
    <source>
        <dbReference type="EMBL" id="TDW96056.1"/>
    </source>
</evidence>
<dbReference type="Gene3D" id="2.60.40.1120">
    <property type="entry name" value="Carboxypeptidase-like, regulatory domain"/>
    <property type="match status" value="1"/>
</dbReference>
<dbReference type="OrthoDB" id="5505971at2"/>
<evidence type="ECO:0000313" key="3">
    <source>
        <dbReference type="Proteomes" id="UP000294498"/>
    </source>
</evidence>